<accession>A0AAD1VRN7</accession>
<evidence type="ECO:0000313" key="2">
    <source>
        <dbReference type="EMBL" id="CAH2252523.1"/>
    </source>
</evidence>
<dbReference type="Proteomes" id="UP001295444">
    <property type="component" value="Chromosome 02"/>
</dbReference>
<organism evidence="2 3">
    <name type="scientific">Pelobates cultripes</name>
    <name type="common">Western spadefoot toad</name>
    <dbReference type="NCBI Taxonomy" id="61616"/>
    <lineage>
        <taxon>Eukaryota</taxon>
        <taxon>Metazoa</taxon>
        <taxon>Chordata</taxon>
        <taxon>Craniata</taxon>
        <taxon>Vertebrata</taxon>
        <taxon>Euteleostomi</taxon>
        <taxon>Amphibia</taxon>
        <taxon>Batrachia</taxon>
        <taxon>Anura</taxon>
        <taxon>Pelobatoidea</taxon>
        <taxon>Pelobatidae</taxon>
        <taxon>Pelobates</taxon>
    </lineage>
</organism>
<evidence type="ECO:0000256" key="1">
    <source>
        <dbReference type="SAM" id="MobiDB-lite"/>
    </source>
</evidence>
<feature type="region of interest" description="Disordered" evidence="1">
    <location>
        <begin position="1"/>
        <end position="44"/>
    </location>
</feature>
<protein>
    <submittedName>
        <fullName evidence="2">Uncharacterized protein</fullName>
    </submittedName>
</protein>
<dbReference type="EMBL" id="OW240913">
    <property type="protein sequence ID" value="CAH2252523.1"/>
    <property type="molecule type" value="Genomic_DNA"/>
</dbReference>
<proteinExistence type="predicted"/>
<evidence type="ECO:0000313" key="3">
    <source>
        <dbReference type="Proteomes" id="UP001295444"/>
    </source>
</evidence>
<dbReference type="AlphaFoldDB" id="A0AAD1VRN7"/>
<sequence>STGPPALRLSKPGPNCRLSTRHHRPQSRTLAGLQPDRPLPPTDRFWCSKQGSYWG</sequence>
<keyword evidence="3" id="KW-1185">Reference proteome</keyword>
<gene>
    <name evidence="2" type="ORF">PECUL_23A043439</name>
</gene>
<feature type="non-terminal residue" evidence="2">
    <location>
        <position position="1"/>
    </location>
</feature>
<reference evidence="2" key="1">
    <citation type="submission" date="2022-03" db="EMBL/GenBank/DDBJ databases">
        <authorList>
            <person name="Alioto T."/>
            <person name="Alioto T."/>
            <person name="Gomez Garrido J."/>
        </authorList>
    </citation>
    <scope>NUCLEOTIDE SEQUENCE</scope>
</reference>
<name>A0AAD1VRN7_PELCU</name>